<evidence type="ECO:0000256" key="1">
    <source>
        <dbReference type="SAM" id="MobiDB-lite"/>
    </source>
</evidence>
<dbReference type="Proteomes" id="UP000024635">
    <property type="component" value="Unassembled WGS sequence"/>
</dbReference>
<protein>
    <submittedName>
        <fullName evidence="2">Uncharacterized protein</fullName>
    </submittedName>
</protein>
<feature type="region of interest" description="Disordered" evidence="1">
    <location>
        <begin position="1"/>
        <end position="36"/>
    </location>
</feature>
<reference evidence="3" key="1">
    <citation type="journal article" date="2015" name="Nat. Genet.">
        <title>The genome and transcriptome of the zoonotic hookworm Ancylostoma ceylanicum identify infection-specific gene families.</title>
        <authorList>
            <person name="Schwarz E.M."/>
            <person name="Hu Y."/>
            <person name="Antoshechkin I."/>
            <person name="Miller M.M."/>
            <person name="Sternberg P.W."/>
            <person name="Aroian R.V."/>
        </authorList>
    </citation>
    <scope>NUCLEOTIDE SEQUENCE</scope>
    <source>
        <strain evidence="3">HY135</strain>
    </source>
</reference>
<comment type="caution">
    <text evidence="2">The sequence shown here is derived from an EMBL/GenBank/DDBJ whole genome shotgun (WGS) entry which is preliminary data.</text>
</comment>
<organism evidence="2 3">
    <name type="scientific">Ancylostoma ceylanicum</name>
    <dbReference type="NCBI Taxonomy" id="53326"/>
    <lineage>
        <taxon>Eukaryota</taxon>
        <taxon>Metazoa</taxon>
        <taxon>Ecdysozoa</taxon>
        <taxon>Nematoda</taxon>
        <taxon>Chromadorea</taxon>
        <taxon>Rhabditida</taxon>
        <taxon>Rhabditina</taxon>
        <taxon>Rhabditomorpha</taxon>
        <taxon>Strongyloidea</taxon>
        <taxon>Ancylostomatidae</taxon>
        <taxon>Ancylostomatinae</taxon>
        <taxon>Ancylostoma</taxon>
    </lineage>
</organism>
<sequence length="145" mass="16781">MQHAKIEGMTTNSHQNLVKSRKRGTKKPTGCKRNPSLNHHVVRSWDQAVPSVAVDLALLTEEDLKKSGEVSQLSGFFDDDMEEVKKIIMKNTSRNGLLTCCLCSHHFFSFEETDIHIYPYYVVERPQYYKVLRNHARKMRKLQCG</sequence>
<proteinExistence type="predicted"/>
<dbReference type="EMBL" id="JARK01001632">
    <property type="protein sequence ID" value="EYB85563.1"/>
    <property type="molecule type" value="Genomic_DNA"/>
</dbReference>
<name>A0A016S4M6_9BILA</name>
<accession>A0A016S4M6</accession>
<keyword evidence="3" id="KW-1185">Reference proteome</keyword>
<evidence type="ECO:0000313" key="3">
    <source>
        <dbReference type="Proteomes" id="UP000024635"/>
    </source>
</evidence>
<feature type="compositionally biased region" description="Polar residues" evidence="1">
    <location>
        <begin position="9"/>
        <end position="18"/>
    </location>
</feature>
<evidence type="ECO:0000313" key="2">
    <source>
        <dbReference type="EMBL" id="EYB85563.1"/>
    </source>
</evidence>
<feature type="compositionally biased region" description="Basic residues" evidence="1">
    <location>
        <begin position="19"/>
        <end position="30"/>
    </location>
</feature>
<dbReference type="AlphaFoldDB" id="A0A016S4M6"/>
<gene>
    <name evidence="2" type="primary">Acey_s0296.g1705</name>
    <name evidence="2" type="ORF">Y032_0296g1705</name>
</gene>